<dbReference type="AlphaFoldDB" id="A0A9X6RMZ1"/>
<organism evidence="7 8">
    <name type="scientific">Hypsibius exemplaris</name>
    <name type="common">Freshwater tardigrade</name>
    <dbReference type="NCBI Taxonomy" id="2072580"/>
    <lineage>
        <taxon>Eukaryota</taxon>
        <taxon>Metazoa</taxon>
        <taxon>Ecdysozoa</taxon>
        <taxon>Tardigrada</taxon>
        <taxon>Eutardigrada</taxon>
        <taxon>Parachela</taxon>
        <taxon>Hypsibioidea</taxon>
        <taxon>Hypsibiidae</taxon>
        <taxon>Hypsibius</taxon>
    </lineage>
</organism>
<protein>
    <recommendedName>
        <fullName evidence="6">G-protein coupled receptors family 1 profile domain-containing protein</fullName>
    </recommendedName>
</protein>
<dbReference type="PROSITE" id="PS50262">
    <property type="entry name" value="G_PROTEIN_RECEP_F1_2"/>
    <property type="match status" value="1"/>
</dbReference>
<sequence>MNGSNTAASSATFPELSAEKQTELTALASITLTISYIGVLSNILTLRVTWSTNLGKAGVSLLIFHFVAINLMECLVTLPTAIFIMLAKRDGRFIPDLACPYFTTFYMINVSVVNWSDAGLALNRFIALYFPHRYKAFTSGAVNTAVIVGRWLISVGVSSLFGLSVGVRVSSCRPSVSAA</sequence>
<name>A0A9X6RMZ1_HYPEX</name>
<comment type="subcellular location">
    <subcellularLocation>
        <location evidence="1">Membrane</location>
    </subcellularLocation>
</comment>
<feature type="transmembrane region" description="Helical" evidence="5">
    <location>
        <begin position="62"/>
        <end position="86"/>
    </location>
</feature>
<dbReference type="GO" id="GO:0016020">
    <property type="term" value="C:membrane"/>
    <property type="evidence" value="ECO:0007669"/>
    <property type="project" value="UniProtKB-SubCell"/>
</dbReference>
<dbReference type="CDD" id="cd00637">
    <property type="entry name" value="7tm_classA_rhodopsin-like"/>
    <property type="match status" value="1"/>
</dbReference>
<evidence type="ECO:0000259" key="6">
    <source>
        <dbReference type="PROSITE" id="PS50262"/>
    </source>
</evidence>
<keyword evidence="3 5" id="KW-1133">Transmembrane helix</keyword>
<dbReference type="InterPro" id="IPR000276">
    <property type="entry name" value="GPCR_Rhodpsn"/>
</dbReference>
<dbReference type="InterPro" id="IPR017452">
    <property type="entry name" value="GPCR_Rhodpsn_7TM"/>
</dbReference>
<feature type="domain" description="G-protein coupled receptors family 1 profile" evidence="6">
    <location>
        <begin position="41"/>
        <end position="179"/>
    </location>
</feature>
<dbReference type="OrthoDB" id="10622132at2759"/>
<dbReference type="Gene3D" id="1.20.1070.10">
    <property type="entry name" value="Rhodopsin 7-helix transmembrane proteins"/>
    <property type="match status" value="1"/>
</dbReference>
<reference evidence="8" key="1">
    <citation type="submission" date="2017-01" db="EMBL/GenBank/DDBJ databases">
        <title>Comparative genomics of anhydrobiosis in the tardigrade Hypsibius dujardini.</title>
        <authorList>
            <person name="Yoshida Y."/>
            <person name="Koutsovoulos G."/>
            <person name="Laetsch D."/>
            <person name="Stevens L."/>
            <person name="Kumar S."/>
            <person name="Horikawa D."/>
            <person name="Ishino K."/>
            <person name="Komine S."/>
            <person name="Tomita M."/>
            <person name="Blaxter M."/>
            <person name="Arakawa K."/>
        </authorList>
    </citation>
    <scope>NUCLEOTIDE SEQUENCE [LARGE SCALE GENOMIC DNA]</scope>
    <source>
        <strain evidence="8">Z151</strain>
    </source>
</reference>
<dbReference type="EMBL" id="MTYJ01000359">
    <property type="protein sequence ID" value="OWA53944.1"/>
    <property type="molecule type" value="Genomic_DNA"/>
</dbReference>
<keyword evidence="8" id="KW-1185">Reference proteome</keyword>
<evidence type="ECO:0000256" key="3">
    <source>
        <dbReference type="ARBA" id="ARBA00022989"/>
    </source>
</evidence>
<evidence type="ECO:0000256" key="4">
    <source>
        <dbReference type="ARBA" id="ARBA00023136"/>
    </source>
</evidence>
<dbReference type="Pfam" id="PF00001">
    <property type="entry name" value="7tm_1"/>
    <property type="match status" value="1"/>
</dbReference>
<dbReference type="Proteomes" id="UP000192578">
    <property type="component" value="Unassembled WGS sequence"/>
</dbReference>
<evidence type="ECO:0000256" key="1">
    <source>
        <dbReference type="ARBA" id="ARBA00004370"/>
    </source>
</evidence>
<evidence type="ECO:0000313" key="8">
    <source>
        <dbReference type="Proteomes" id="UP000192578"/>
    </source>
</evidence>
<feature type="transmembrane region" description="Helical" evidence="5">
    <location>
        <begin position="136"/>
        <end position="163"/>
    </location>
</feature>
<proteinExistence type="predicted"/>
<accession>A0A9X6RMZ1</accession>
<feature type="transmembrane region" description="Helical" evidence="5">
    <location>
        <begin position="26"/>
        <end position="50"/>
    </location>
</feature>
<feature type="transmembrane region" description="Helical" evidence="5">
    <location>
        <begin position="98"/>
        <end position="116"/>
    </location>
</feature>
<keyword evidence="4 5" id="KW-0472">Membrane</keyword>
<keyword evidence="2 5" id="KW-0812">Transmembrane</keyword>
<gene>
    <name evidence="7" type="ORF">BV898_18368</name>
</gene>
<evidence type="ECO:0000256" key="2">
    <source>
        <dbReference type="ARBA" id="ARBA00022692"/>
    </source>
</evidence>
<dbReference type="GO" id="GO:0004930">
    <property type="term" value="F:G protein-coupled receptor activity"/>
    <property type="evidence" value="ECO:0007669"/>
    <property type="project" value="InterPro"/>
</dbReference>
<evidence type="ECO:0000256" key="5">
    <source>
        <dbReference type="SAM" id="Phobius"/>
    </source>
</evidence>
<comment type="caution">
    <text evidence="7">The sequence shown here is derived from an EMBL/GenBank/DDBJ whole genome shotgun (WGS) entry which is preliminary data.</text>
</comment>
<dbReference type="SUPFAM" id="SSF81321">
    <property type="entry name" value="Family A G protein-coupled receptor-like"/>
    <property type="match status" value="1"/>
</dbReference>
<evidence type="ECO:0000313" key="7">
    <source>
        <dbReference type="EMBL" id="OWA53944.1"/>
    </source>
</evidence>